<evidence type="ECO:0000313" key="2">
    <source>
        <dbReference type="EMBL" id="DAF45657.1"/>
    </source>
</evidence>
<dbReference type="EMBL" id="BK032517">
    <property type="protein sequence ID" value="DAF45657.1"/>
    <property type="molecule type" value="Genomic_DNA"/>
</dbReference>
<sequence length="268" mass="30666">MSNETREVSEFDAFPIELYQFELGTNRYYFTSADEDKTANNILYKHYNIKRSAVEQGQDVARSPITLTVSRNIPFLDNFRASPPTSIIMLKVFRYHEGERVSIPLWIGRVLNVKFTEHEAEIKGEPVFTSIKRPALRRRYQTTCPLVLYGGQCRLNKDNFCLTLSGVQVLDAVNITHPSFVAPNVSYGGGFLEYEYDGTTERRFIQYQEGAKLRLNLPLRGYTGQTMKVYQGCNHSLEACDKQFHNADNYGGQPFYPPKNPVSGTQIF</sequence>
<reference evidence="2" key="1">
    <citation type="journal article" date="2021" name="Proc. Natl. Acad. Sci. U.S.A.">
        <title>A Catalog of Tens of Thousands of Viruses from Human Metagenomes Reveals Hidden Associations with Chronic Diseases.</title>
        <authorList>
            <person name="Tisza M.J."/>
            <person name="Buck C.B."/>
        </authorList>
    </citation>
    <scope>NUCLEOTIDE SEQUENCE</scope>
    <source>
        <strain evidence="2">CtJ7x27</strain>
    </source>
</reference>
<dbReference type="InterPro" id="IPR018964">
    <property type="entry name" value="Phage_phiJL001_Gp84_C"/>
</dbReference>
<protein>
    <submittedName>
        <fullName evidence="2">Minor tail protein</fullName>
    </submittedName>
</protein>
<feature type="domain" description="Bacteriophage phiJL001 Gp84 C-terminal" evidence="1">
    <location>
        <begin position="202"/>
        <end position="259"/>
    </location>
</feature>
<evidence type="ECO:0000259" key="1">
    <source>
        <dbReference type="Pfam" id="PF09356"/>
    </source>
</evidence>
<organism evidence="2">
    <name type="scientific">Siphoviridae sp. ctJ7x27</name>
    <dbReference type="NCBI Taxonomy" id="2827835"/>
    <lineage>
        <taxon>Viruses</taxon>
        <taxon>Duplodnaviria</taxon>
        <taxon>Heunggongvirae</taxon>
        <taxon>Uroviricota</taxon>
        <taxon>Caudoviricetes</taxon>
    </lineage>
</organism>
<name>A0A8S5S3Z4_9CAUD</name>
<proteinExistence type="predicted"/>
<accession>A0A8S5S3Z4</accession>
<dbReference type="Pfam" id="PF09931">
    <property type="entry name" value="Phage_phiJL001_Gp84_N"/>
    <property type="match status" value="1"/>
</dbReference>
<dbReference type="Pfam" id="PF09356">
    <property type="entry name" value="Phage_BR0599"/>
    <property type="match status" value="1"/>
</dbReference>